<dbReference type="RefSeq" id="WP_069788802.1">
    <property type="nucleotide sequence ID" value="NZ_FNOX01000008.1"/>
</dbReference>
<evidence type="ECO:0000256" key="1">
    <source>
        <dbReference type="ARBA" id="ARBA00008645"/>
    </source>
</evidence>
<organism evidence="3 4">
    <name type="scientific">Pseudomonas salomonii</name>
    <dbReference type="NCBI Taxonomy" id="191391"/>
    <lineage>
        <taxon>Bacteria</taxon>
        <taxon>Pseudomonadati</taxon>
        <taxon>Pseudomonadota</taxon>
        <taxon>Gammaproteobacteria</taxon>
        <taxon>Pseudomonadales</taxon>
        <taxon>Pseudomonadaceae</taxon>
        <taxon>Pseudomonas</taxon>
    </lineage>
</organism>
<comment type="similarity">
    <text evidence="1">Belongs to the AB hydrolase superfamily.</text>
</comment>
<reference evidence="3 4" key="1">
    <citation type="submission" date="2016-10" db="EMBL/GenBank/DDBJ databases">
        <authorList>
            <person name="de Groot N.N."/>
        </authorList>
    </citation>
    <scope>NUCLEOTIDE SEQUENCE [LARGE SCALE GENOMIC DNA]</scope>
    <source>
        <strain evidence="3 4">ICMP 14252</strain>
    </source>
</reference>
<dbReference type="Gene3D" id="3.40.50.1820">
    <property type="entry name" value="alpha/beta hydrolase"/>
    <property type="match status" value="1"/>
</dbReference>
<proteinExistence type="inferred from homology"/>
<evidence type="ECO:0000259" key="2">
    <source>
        <dbReference type="Pfam" id="PF12697"/>
    </source>
</evidence>
<dbReference type="Pfam" id="PF12697">
    <property type="entry name" value="Abhydrolase_6"/>
    <property type="match status" value="1"/>
</dbReference>
<dbReference type="SUPFAM" id="SSF53474">
    <property type="entry name" value="alpha/beta-Hydrolases"/>
    <property type="match status" value="1"/>
</dbReference>
<name>A0A1H3RR85_9PSED</name>
<evidence type="ECO:0000313" key="3">
    <source>
        <dbReference type="EMBL" id="SDZ28212.1"/>
    </source>
</evidence>
<feature type="domain" description="AB hydrolase-1" evidence="2">
    <location>
        <begin position="19"/>
        <end position="254"/>
    </location>
</feature>
<dbReference type="InterPro" id="IPR000073">
    <property type="entry name" value="AB_hydrolase_1"/>
</dbReference>
<gene>
    <name evidence="3" type="ORF">SAMN05216247_108249</name>
</gene>
<dbReference type="PANTHER" id="PTHR43039">
    <property type="entry name" value="ESTERASE-RELATED"/>
    <property type="match status" value="1"/>
</dbReference>
<accession>A0A1H3RR85</accession>
<dbReference type="InterPro" id="IPR029058">
    <property type="entry name" value="AB_hydrolase_fold"/>
</dbReference>
<sequence length="272" mass="29387">MNLKHRNNISVMGNGTATLVFSHGFGCNQAMWNYLVPHFTERFRVVMYDLVGAGLSDLSAFDKTKYAALEGYARDLNEIIDAFASGPVILVSHSVSAMIATLADRLAPGRIAAHVMIGPSPRYIDDVGYIGGFKRSDIDDLLDTLDSNYLGWSSTMAPVIMGASPEPTALSAELSDSFCRTEPDIAKQFARVTFMSDNRKDVIGLTTPVLILQSRDDVIAPVAVGEYLHSVLPNSTYCLVDNVGHCPHMSAPLACTAAMDDFLAPWAVAHVG</sequence>
<dbReference type="AlphaFoldDB" id="A0A1H3RR85"/>
<dbReference type="EMBL" id="FNOX01000008">
    <property type="protein sequence ID" value="SDZ28212.1"/>
    <property type="molecule type" value="Genomic_DNA"/>
</dbReference>
<protein>
    <submittedName>
        <fullName evidence="3">Sigma-B regulation protein RsbQ</fullName>
    </submittedName>
</protein>
<evidence type="ECO:0000313" key="4">
    <source>
        <dbReference type="Proteomes" id="UP000182902"/>
    </source>
</evidence>
<dbReference type="Proteomes" id="UP000182902">
    <property type="component" value="Unassembled WGS sequence"/>
</dbReference>